<dbReference type="Gene3D" id="2.40.10.10">
    <property type="entry name" value="Trypsin-like serine proteases"/>
    <property type="match status" value="1"/>
</dbReference>
<dbReference type="InterPro" id="IPR009003">
    <property type="entry name" value="Peptidase_S1_PA"/>
</dbReference>
<feature type="domain" description="NACHT" evidence="3">
    <location>
        <begin position="291"/>
        <end position="629"/>
    </location>
</feature>
<dbReference type="SUPFAM" id="SSF50494">
    <property type="entry name" value="Trypsin-like serine proteases"/>
    <property type="match status" value="1"/>
</dbReference>
<dbReference type="InterPro" id="IPR007111">
    <property type="entry name" value="NACHT_NTPase"/>
</dbReference>
<name>A0A7Y9KWI3_9ACTN</name>
<evidence type="ECO:0000256" key="1">
    <source>
        <dbReference type="ARBA" id="ARBA00022741"/>
    </source>
</evidence>
<dbReference type="Proteomes" id="UP000530403">
    <property type="component" value="Unassembled WGS sequence"/>
</dbReference>
<evidence type="ECO:0000313" key="4">
    <source>
        <dbReference type="EMBL" id="NYE41485.1"/>
    </source>
</evidence>
<dbReference type="InterPro" id="IPR043504">
    <property type="entry name" value="Peptidase_S1_PA_chymotrypsin"/>
</dbReference>
<dbReference type="InterPro" id="IPR027417">
    <property type="entry name" value="P-loop_NTPase"/>
</dbReference>
<dbReference type="PANTHER" id="PTHR46844">
    <property type="entry name" value="SLR5058 PROTEIN"/>
    <property type="match status" value="1"/>
</dbReference>
<dbReference type="InterPro" id="IPR032675">
    <property type="entry name" value="LRR_dom_sf"/>
</dbReference>
<dbReference type="Gene3D" id="3.80.10.10">
    <property type="entry name" value="Ribonuclease Inhibitor"/>
    <property type="match status" value="1"/>
</dbReference>
<dbReference type="PANTHER" id="PTHR46844:SF1">
    <property type="entry name" value="SLR5058 PROTEIN"/>
    <property type="match status" value="1"/>
</dbReference>
<evidence type="ECO:0000256" key="2">
    <source>
        <dbReference type="ARBA" id="ARBA00022840"/>
    </source>
</evidence>
<proteinExistence type="predicted"/>
<dbReference type="RefSeq" id="WP_313671987.1">
    <property type="nucleotide sequence ID" value="NZ_BAAAUE010000014.1"/>
</dbReference>
<sequence length="1081" mass="117980">MRDVRPGDRTVVVLGAGSTQGSGVLLSERLILTCAHVVRGGNRSRVAHPGLAGHREASVAWVDHDLDAALLLAAEPVLPVPPVRLGALVGGQALHDCELTGFPDIERYGPGGHLESDQYTATVLPMAGRMRGLMVCELDGPPPPTDDQGAPRLRGLSGGPLFAGDVLLGLARQLPRRRGGRRVECVALAPLTAARPFQLVYEQATGTTPRCEEVHGHHPGDLRYEEEYAASVGAAYRRTKVFGLDELNRDETEWDLDTAYLSLEAQPPDERAGQRPPAVPQRVDALLSARPRVLLRGDAGAGKTTLIWWLAAHAAAGTLPDRLAALNGLVPFVVPLRTLRARGGPFPGPEPDKLPTAARLVVDDPPEGWAGRVLRSGRALLLVDGLDEVPQDDREDAHDWLSRLLARYPDIRCVATVRPLAVEPDWLRSQEFEELRLLPMRNEDIRSFVGAWHRAARLDGDDHEHLTELEQDLTHRFTQNSALRDLARTPLLCAVICALHRRSQGFLPETRWKLYRSALDMLLGNRDKRRKIDAPEGITMDVEEQLQLLQRIAVWLVRGGQSEFSRAQALRQLARALAGMERVRAQGTPEEILTHLLNRSGLLQERTEDAYQFAHRTFQDFLAAKELVEDDHLNELLGHASDEQWQDVILLAAGHCGRRELPTLVGGLLDAGLARTRGSLARTQLHVLAALCEQHATWLDEAVRERVRRHTADLFPPRRFEDVPVLARLETTALGLLPAPGSLPEETDAPVRVALLINTVGGAEAVPYAREWVLAYPSTGPDFARSWSQYPTEPYAREVLARIDPRSTLLTVSTAGQLAALHHAPALVSVELFGALTDEDLRSFPRGASPEFLYIMSNPVLTDLSFTKVCGDRLTGLSISECPRIATLEPLAALPALHFLRLDTEKLTSRALEPLGSLSSLRSLTLTSMSAGHLSDIPVSGLVTHLMIRPTRPFAVTGLEAWKSLTSLALHNAFPTTGLSEALRTGTGITDLDLSASALHELLTGEPLPHVTQLSFDSLHGSELDAVVRTFPSLTSLGIRLGPNPPHPLNLAPLRALPGCRVTVDGAHSEIVGDEGIDITL</sequence>
<dbReference type="SUPFAM" id="SSF52540">
    <property type="entry name" value="P-loop containing nucleoside triphosphate hydrolases"/>
    <property type="match status" value="1"/>
</dbReference>
<evidence type="ECO:0000259" key="3">
    <source>
        <dbReference type="PROSITE" id="PS50837"/>
    </source>
</evidence>
<dbReference type="EMBL" id="JACCCF010000001">
    <property type="protein sequence ID" value="NYE41485.1"/>
    <property type="molecule type" value="Genomic_DNA"/>
</dbReference>
<dbReference type="GO" id="GO:0005524">
    <property type="term" value="F:ATP binding"/>
    <property type="evidence" value="ECO:0007669"/>
    <property type="project" value="UniProtKB-KW"/>
</dbReference>
<protein>
    <recommendedName>
        <fullName evidence="3">NACHT domain-containing protein</fullName>
    </recommendedName>
</protein>
<gene>
    <name evidence="4" type="ORF">HEB29_002496</name>
</gene>
<dbReference type="Pfam" id="PF13365">
    <property type="entry name" value="Trypsin_2"/>
    <property type="match status" value="1"/>
</dbReference>
<reference evidence="4 5" key="1">
    <citation type="submission" date="2020-07" db="EMBL/GenBank/DDBJ databases">
        <title>Sequencing the genomes of 1000 actinobacteria strains.</title>
        <authorList>
            <person name="Klenk H.-P."/>
        </authorList>
    </citation>
    <scope>NUCLEOTIDE SEQUENCE [LARGE SCALE GENOMIC DNA]</scope>
    <source>
        <strain evidence="4 5">DSM 41455</strain>
    </source>
</reference>
<dbReference type="SUPFAM" id="SSF52058">
    <property type="entry name" value="L domain-like"/>
    <property type="match status" value="1"/>
</dbReference>
<accession>A0A7Y9KWI3</accession>
<dbReference type="Gene3D" id="3.40.50.300">
    <property type="entry name" value="P-loop containing nucleotide triphosphate hydrolases"/>
    <property type="match status" value="1"/>
</dbReference>
<organism evidence="4 5">
    <name type="scientific">Streptomyces fulvorobeus</name>
    <dbReference type="NCBI Taxonomy" id="284028"/>
    <lineage>
        <taxon>Bacteria</taxon>
        <taxon>Bacillati</taxon>
        <taxon>Actinomycetota</taxon>
        <taxon>Actinomycetes</taxon>
        <taxon>Kitasatosporales</taxon>
        <taxon>Streptomycetaceae</taxon>
        <taxon>Streptomyces</taxon>
    </lineage>
</organism>
<keyword evidence="2" id="KW-0067">ATP-binding</keyword>
<comment type="caution">
    <text evidence="4">The sequence shown here is derived from an EMBL/GenBank/DDBJ whole genome shotgun (WGS) entry which is preliminary data.</text>
</comment>
<dbReference type="Pfam" id="PF05729">
    <property type="entry name" value="NACHT"/>
    <property type="match status" value="1"/>
</dbReference>
<dbReference type="PROSITE" id="PS50837">
    <property type="entry name" value="NACHT"/>
    <property type="match status" value="1"/>
</dbReference>
<dbReference type="AlphaFoldDB" id="A0A7Y9KWI3"/>
<keyword evidence="1" id="KW-0547">Nucleotide-binding</keyword>
<evidence type="ECO:0000313" key="5">
    <source>
        <dbReference type="Proteomes" id="UP000530403"/>
    </source>
</evidence>